<gene>
    <name evidence="1" type="ORF">E3N88_20987</name>
</gene>
<sequence length="223" mass="25489">MTPYRQCHIFQTFIRDCYDKNTKTFTFGPDRDIHLYFGLGDIYALSGISVDGNPVICNDISAQELCMNMLGSYELSGKKKMQVSKAWLRQFFEAVPADLTQKALIYHRCCLLTSTITNNSITDATHEMTHNEEDEAAGKRHIYTFNEEAAGNDIYEYPFLLNTGDGNGQGQELGNDETLFAYVKRKKKNKKRRDPCLSTGERITKNLSRSCRRRKGVDRLCPQ</sequence>
<organism evidence="1 2">
    <name type="scientific">Mikania micrantha</name>
    <name type="common">bitter vine</name>
    <dbReference type="NCBI Taxonomy" id="192012"/>
    <lineage>
        <taxon>Eukaryota</taxon>
        <taxon>Viridiplantae</taxon>
        <taxon>Streptophyta</taxon>
        <taxon>Embryophyta</taxon>
        <taxon>Tracheophyta</taxon>
        <taxon>Spermatophyta</taxon>
        <taxon>Magnoliopsida</taxon>
        <taxon>eudicotyledons</taxon>
        <taxon>Gunneridae</taxon>
        <taxon>Pentapetalae</taxon>
        <taxon>asterids</taxon>
        <taxon>campanulids</taxon>
        <taxon>Asterales</taxon>
        <taxon>Asteraceae</taxon>
        <taxon>Asteroideae</taxon>
        <taxon>Heliantheae alliance</taxon>
        <taxon>Eupatorieae</taxon>
        <taxon>Mikania</taxon>
    </lineage>
</organism>
<evidence type="ECO:0000313" key="2">
    <source>
        <dbReference type="Proteomes" id="UP000326396"/>
    </source>
</evidence>
<dbReference type="AlphaFoldDB" id="A0A5N6NJ23"/>
<keyword evidence="2" id="KW-1185">Reference proteome</keyword>
<dbReference type="Proteomes" id="UP000326396">
    <property type="component" value="Linkage Group LG19"/>
</dbReference>
<proteinExistence type="predicted"/>
<protein>
    <submittedName>
        <fullName evidence="1">Uncharacterized protein</fullName>
    </submittedName>
</protein>
<dbReference type="EMBL" id="SZYD01000011">
    <property type="protein sequence ID" value="KAD4888914.1"/>
    <property type="molecule type" value="Genomic_DNA"/>
</dbReference>
<name>A0A5N6NJ23_9ASTR</name>
<evidence type="ECO:0000313" key="1">
    <source>
        <dbReference type="EMBL" id="KAD4888914.1"/>
    </source>
</evidence>
<reference evidence="1 2" key="1">
    <citation type="submission" date="2019-05" db="EMBL/GenBank/DDBJ databases">
        <title>Mikania micrantha, genome provides insights into the molecular mechanism of rapid growth.</title>
        <authorList>
            <person name="Liu B."/>
        </authorList>
    </citation>
    <scope>NUCLEOTIDE SEQUENCE [LARGE SCALE GENOMIC DNA]</scope>
    <source>
        <strain evidence="1">NLD-2019</strain>
        <tissue evidence="1">Leaf</tissue>
    </source>
</reference>
<accession>A0A5N6NJ23</accession>
<dbReference type="OrthoDB" id="1750608at2759"/>
<comment type="caution">
    <text evidence="1">The sequence shown here is derived from an EMBL/GenBank/DDBJ whole genome shotgun (WGS) entry which is preliminary data.</text>
</comment>